<reference evidence="2" key="1">
    <citation type="journal article" date="2020" name="mSystems">
        <title>Genome- and Community-Level Interaction Insights into Carbon Utilization and Element Cycling Functions of Hydrothermarchaeota in Hydrothermal Sediment.</title>
        <authorList>
            <person name="Zhou Z."/>
            <person name="Liu Y."/>
            <person name="Xu W."/>
            <person name="Pan J."/>
            <person name="Luo Z.H."/>
            <person name="Li M."/>
        </authorList>
    </citation>
    <scope>NUCLEOTIDE SEQUENCE [LARGE SCALE GENOMIC DNA]</scope>
    <source>
        <strain evidence="2">SpSt-16</strain>
    </source>
</reference>
<dbReference type="CDD" id="cd21109">
    <property type="entry name" value="SPASM"/>
    <property type="match status" value="1"/>
</dbReference>
<dbReference type="EMBL" id="DSGT01000005">
    <property type="protein sequence ID" value="HEW52886.1"/>
    <property type="molecule type" value="Genomic_DNA"/>
</dbReference>
<accession>A0A7C2V986</accession>
<name>A0A7C2V986_9CREN</name>
<evidence type="ECO:0000313" key="2">
    <source>
        <dbReference type="EMBL" id="HEW52886.1"/>
    </source>
</evidence>
<dbReference type="Gene3D" id="3.20.20.70">
    <property type="entry name" value="Aldolase class I"/>
    <property type="match status" value="1"/>
</dbReference>
<sequence>MKYDILNFKTTSSCNILTYVGVNFDGTVGPCTYMLKPLREYVLGNLFKENLIKIWRSSEFKNSVYEY</sequence>
<organism evidence="2">
    <name type="scientific">Ignisphaera aggregans</name>
    <dbReference type="NCBI Taxonomy" id="334771"/>
    <lineage>
        <taxon>Archaea</taxon>
        <taxon>Thermoproteota</taxon>
        <taxon>Thermoprotei</taxon>
        <taxon>Desulfurococcales</taxon>
        <taxon>Desulfurococcaceae</taxon>
        <taxon>Ignisphaera</taxon>
    </lineage>
</organism>
<dbReference type="InterPro" id="IPR013785">
    <property type="entry name" value="Aldolase_TIM"/>
</dbReference>
<dbReference type="InterPro" id="IPR058240">
    <property type="entry name" value="rSAM_sf"/>
</dbReference>
<comment type="caution">
    <text evidence="2">The sequence shown here is derived from an EMBL/GenBank/DDBJ whole genome shotgun (WGS) entry which is preliminary data.</text>
</comment>
<feature type="domain" description="4Fe4S-binding SPASM" evidence="1">
    <location>
        <begin position="17"/>
        <end position="62"/>
    </location>
</feature>
<gene>
    <name evidence="2" type="ORF">ENO77_01760</name>
</gene>
<dbReference type="InterPro" id="IPR023885">
    <property type="entry name" value="4Fe4S-binding_SPASM_dom"/>
</dbReference>
<evidence type="ECO:0000259" key="1">
    <source>
        <dbReference type="Pfam" id="PF13186"/>
    </source>
</evidence>
<protein>
    <recommendedName>
        <fullName evidence="1">4Fe4S-binding SPASM domain-containing protein</fullName>
    </recommendedName>
</protein>
<dbReference type="AlphaFoldDB" id="A0A7C2V986"/>
<proteinExistence type="predicted"/>
<dbReference type="Pfam" id="PF13186">
    <property type="entry name" value="SPASM"/>
    <property type="match status" value="1"/>
</dbReference>
<dbReference type="SUPFAM" id="SSF102114">
    <property type="entry name" value="Radical SAM enzymes"/>
    <property type="match status" value="1"/>
</dbReference>